<name>A0AAW1M8X8_POPJA</name>
<dbReference type="EMBL" id="JASPKY010000057">
    <property type="protein sequence ID" value="KAK9744491.1"/>
    <property type="molecule type" value="Genomic_DNA"/>
</dbReference>
<evidence type="ECO:0008006" key="3">
    <source>
        <dbReference type="Google" id="ProtNLM"/>
    </source>
</evidence>
<keyword evidence="2" id="KW-1185">Reference proteome</keyword>
<gene>
    <name evidence="1" type="ORF">QE152_g7694</name>
</gene>
<comment type="caution">
    <text evidence="1">The sequence shown here is derived from an EMBL/GenBank/DDBJ whole genome shotgun (WGS) entry which is preliminary data.</text>
</comment>
<evidence type="ECO:0000313" key="1">
    <source>
        <dbReference type="EMBL" id="KAK9744491.1"/>
    </source>
</evidence>
<organism evidence="1 2">
    <name type="scientific">Popillia japonica</name>
    <name type="common">Japanese beetle</name>
    <dbReference type="NCBI Taxonomy" id="7064"/>
    <lineage>
        <taxon>Eukaryota</taxon>
        <taxon>Metazoa</taxon>
        <taxon>Ecdysozoa</taxon>
        <taxon>Arthropoda</taxon>
        <taxon>Hexapoda</taxon>
        <taxon>Insecta</taxon>
        <taxon>Pterygota</taxon>
        <taxon>Neoptera</taxon>
        <taxon>Endopterygota</taxon>
        <taxon>Coleoptera</taxon>
        <taxon>Polyphaga</taxon>
        <taxon>Scarabaeiformia</taxon>
        <taxon>Scarabaeidae</taxon>
        <taxon>Rutelinae</taxon>
        <taxon>Popillia</taxon>
    </lineage>
</organism>
<dbReference type="Proteomes" id="UP001458880">
    <property type="component" value="Unassembled WGS sequence"/>
</dbReference>
<evidence type="ECO:0000313" key="2">
    <source>
        <dbReference type="Proteomes" id="UP001458880"/>
    </source>
</evidence>
<accession>A0AAW1M8X8</accession>
<proteinExistence type="predicted"/>
<reference evidence="1 2" key="1">
    <citation type="journal article" date="2024" name="BMC Genomics">
        <title>De novo assembly and annotation of Popillia japonica's genome with initial clues to its potential as an invasive pest.</title>
        <authorList>
            <person name="Cucini C."/>
            <person name="Boschi S."/>
            <person name="Funari R."/>
            <person name="Cardaioli E."/>
            <person name="Iannotti N."/>
            <person name="Marturano G."/>
            <person name="Paoli F."/>
            <person name="Bruttini M."/>
            <person name="Carapelli A."/>
            <person name="Frati F."/>
            <person name="Nardi F."/>
        </authorList>
    </citation>
    <scope>NUCLEOTIDE SEQUENCE [LARGE SCALE GENOMIC DNA]</scope>
    <source>
        <strain evidence="1">DMR45628</strain>
    </source>
</reference>
<dbReference type="AlphaFoldDB" id="A0AAW1M8X8"/>
<protein>
    <recommendedName>
        <fullName evidence="3">Nuclease HARBI1</fullName>
    </recommendedName>
</protein>
<sequence>MVASTSVDGRLDISRHSPPFDTQETSGRVEKFLRALKYCETEETISIGIWQNGITFWRSIRLQFLHEDVQSTRKEVTDIEQQIGGLAPYATVQNGKSISVTYCMSFTMIDGTTVLRPWTSLRFYASAGHLASVADFMGMHVSTASRIIRRLSQVLGNLSQQHIPMPAGNDLAKEEKMQWCFTTEKRIFL</sequence>